<dbReference type="Proteomes" id="UP000887565">
    <property type="component" value="Unplaced"/>
</dbReference>
<evidence type="ECO:0000313" key="2">
    <source>
        <dbReference type="WBParaSite" id="nRc.2.0.1.t13232-RA"/>
    </source>
</evidence>
<dbReference type="WBParaSite" id="nRc.2.0.1.t13232-RA">
    <property type="protein sequence ID" value="nRc.2.0.1.t13232-RA"/>
    <property type="gene ID" value="nRc.2.0.1.g13232"/>
</dbReference>
<proteinExistence type="predicted"/>
<dbReference type="AlphaFoldDB" id="A0A915IIM7"/>
<keyword evidence="1" id="KW-1185">Reference proteome</keyword>
<protein>
    <submittedName>
        <fullName evidence="2">Uncharacterized protein</fullName>
    </submittedName>
</protein>
<organism evidence="1 2">
    <name type="scientific">Romanomermis culicivorax</name>
    <name type="common">Nematode worm</name>
    <dbReference type="NCBI Taxonomy" id="13658"/>
    <lineage>
        <taxon>Eukaryota</taxon>
        <taxon>Metazoa</taxon>
        <taxon>Ecdysozoa</taxon>
        <taxon>Nematoda</taxon>
        <taxon>Enoplea</taxon>
        <taxon>Dorylaimia</taxon>
        <taxon>Mermithida</taxon>
        <taxon>Mermithoidea</taxon>
        <taxon>Mermithidae</taxon>
        <taxon>Romanomermis</taxon>
    </lineage>
</organism>
<reference evidence="2" key="1">
    <citation type="submission" date="2022-11" db="UniProtKB">
        <authorList>
            <consortium name="WormBaseParasite"/>
        </authorList>
    </citation>
    <scope>IDENTIFICATION</scope>
</reference>
<evidence type="ECO:0000313" key="1">
    <source>
        <dbReference type="Proteomes" id="UP000887565"/>
    </source>
</evidence>
<accession>A0A915IIM7</accession>
<sequence>MLADLHNLFVDITSVKKDDKKMVEVKANMDVTVVEGGGTEAIVLNGTIILVSVSDFEEVGFSTSMGGAGGSGALNSVKSPSKAAMAMLISLLEVETATDLKAYSSSGISSKTLSQAALRNDLVKGLIAKMTLSGNLMS</sequence>
<name>A0A915IIM7_ROMCU</name>